<dbReference type="EMBL" id="VYQE01000002">
    <property type="protein sequence ID" value="KAA9009051.1"/>
    <property type="molecule type" value="Genomic_DNA"/>
</dbReference>
<dbReference type="RefSeq" id="WP_150444584.1">
    <property type="nucleotide sequence ID" value="NZ_VYQE01000002.1"/>
</dbReference>
<keyword evidence="1" id="KW-1133">Transmembrane helix</keyword>
<proteinExistence type="predicted"/>
<comment type="caution">
    <text evidence="2">The sequence shown here is derived from an EMBL/GenBank/DDBJ whole genome shotgun (WGS) entry which is preliminary data.</text>
</comment>
<keyword evidence="3" id="KW-1185">Reference proteome</keyword>
<organism evidence="2 3">
    <name type="scientific">Histidinibacterium aquaticum</name>
    <dbReference type="NCBI Taxonomy" id="2613962"/>
    <lineage>
        <taxon>Bacteria</taxon>
        <taxon>Pseudomonadati</taxon>
        <taxon>Pseudomonadota</taxon>
        <taxon>Alphaproteobacteria</taxon>
        <taxon>Rhodobacterales</taxon>
        <taxon>Paracoccaceae</taxon>
        <taxon>Histidinibacterium</taxon>
    </lineage>
</organism>
<reference evidence="2 3" key="1">
    <citation type="submission" date="2019-09" db="EMBL/GenBank/DDBJ databases">
        <authorList>
            <person name="Park J.-S."/>
            <person name="Choi H.-J."/>
        </authorList>
    </citation>
    <scope>NUCLEOTIDE SEQUENCE [LARGE SCALE GENOMIC DNA]</scope>
    <source>
        <strain evidence="2 3">176SS1-4</strain>
    </source>
</reference>
<accession>A0A5J5GLB3</accession>
<sequence>MTNVKRASDDAIKTTGLNLIRILLASYLIASALGLAQGPHGGPLAAPFLGEELGRSVGGGVYFLLAFFLLCGIKLRVMALSLAAMTLASGFVMIFAHNALLEVFWRDLAIVAALMLTYLAPDRRALKHSAIFRRSPKVRRVEMSDRIVPRRVTVKDGLAARSEPRRARLVSAATADAPLGKGDLARLRLNFLDVEDELEVTNIFADLDKRAVA</sequence>
<evidence type="ECO:0008006" key="4">
    <source>
        <dbReference type="Google" id="ProtNLM"/>
    </source>
</evidence>
<dbReference type="Proteomes" id="UP000326554">
    <property type="component" value="Unassembled WGS sequence"/>
</dbReference>
<feature type="transmembrane region" description="Helical" evidence="1">
    <location>
        <begin position="12"/>
        <end position="33"/>
    </location>
</feature>
<feature type="transmembrane region" description="Helical" evidence="1">
    <location>
        <begin position="103"/>
        <end position="120"/>
    </location>
</feature>
<feature type="transmembrane region" description="Helical" evidence="1">
    <location>
        <begin position="77"/>
        <end position="97"/>
    </location>
</feature>
<feature type="transmembrane region" description="Helical" evidence="1">
    <location>
        <begin position="53"/>
        <end position="70"/>
    </location>
</feature>
<gene>
    <name evidence="2" type="ORF">F3S47_07270</name>
</gene>
<evidence type="ECO:0000256" key="1">
    <source>
        <dbReference type="SAM" id="Phobius"/>
    </source>
</evidence>
<keyword evidence="1" id="KW-0812">Transmembrane</keyword>
<protein>
    <recommendedName>
        <fullName evidence="4">DoxX family protein</fullName>
    </recommendedName>
</protein>
<name>A0A5J5GLB3_9RHOB</name>
<evidence type="ECO:0000313" key="3">
    <source>
        <dbReference type="Proteomes" id="UP000326554"/>
    </source>
</evidence>
<evidence type="ECO:0000313" key="2">
    <source>
        <dbReference type="EMBL" id="KAA9009051.1"/>
    </source>
</evidence>
<keyword evidence="1" id="KW-0472">Membrane</keyword>
<dbReference type="AlphaFoldDB" id="A0A5J5GLB3"/>